<keyword evidence="5" id="KW-0687">Ribonucleoprotein</keyword>
<keyword evidence="4" id="KW-0496">Mitochondrion</keyword>
<evidence type="ECO:0000256" key="7">
    <source>
        <dbReference type="ARBA" id="ARBA00035179"/>
    </source>
</evidence>
<sequence>MLAKGGPLAFTLLPLGALRRGMASMSSEVVTGLNTLKKGQDPALKQDEELPEWLWALAEPEKTLNEMRRMKSDEITPELLKRFVKLENREGIREVNHSRAK</sequence>
<evidence type="ECO:0000256" key="6">
    <source>
        <dbReference type="ARBA" id="ARBA00033752"/>
    </source>
</evidence>
<dbReference type="OrthoDB" id="10252718at2759"/>
<dbReference type="InterPro" id="IPR013870">
    <property type="entry name" value="Ribosomal_mL54"/>
</dbReference>
<keyword evidence="3" id="KW-0689">Ribosomal protein</keyword>
<evidence type="ECO:0000256" key="1">
    <source>
        <dbReference type="ARBA" id="ARBA00004173"/>
    </source>
</evidence>
<dbReference type="AlphaFoldDB" id="A0A9D4TV59"/>
<gene>
    <name evidence="8" type="ORF">D9Q98_001752</name>
</gene>
<evidence type="ECO:0000256" key="4">
    <source>
        <dbReference type="ARBA" id="ARBA00023128"/>
    </source>
</evidence>
<evidence type="ECO:0000256" key="3">
    <source>
        <dbReference type="ARBA" id="ARBA00022980"/>
    </source>
</evidence>
<accession>A0A9D4TV59</accession>
<comment type="similarity">
    <text evidence="6">Belongs to the mitochondrion-specific ribosomal protein mL54 family.</text>
</comment>
<reference evidence="8" key="1">
    <citation type="journal article" date="2019" name="Plant J.">
        <title>Chlorella vulgaris genome assembly and annotation reveals the molecular basis for metabolic acclimation to high light conditions.</title>
        <authorList>
            <person name="Cecchin M."/>
            <person name="Marcolungo L."/>
            <person name="Rossato M."/>
            <person name="Girolomoni L."/>
            <person name="Cosentino E."/>
            <person name="Cuine S."/>
            <person name="Li-Beisson Y."/>
            <person name="Delledonne M."/>
            <person name="Ballottari M."/>
        </authorList>
    </citation>
    <scope>NUCLEOTIDE SEQUENCE</scope>
    <source>
        <strain evidence="8">211/11P</strain>
    </source>
</reference>
<organism evidence="8 9">
    <name type="scientific">Chlorella vulgaris</name>
    <name type="common">Green alga</name>
    <dbReference type="NCBI Taxonomy" id="3077"/>
    <lineage>
        <taxon>Eukaryota</taxon>
        <taxon>Viridiplantae</taxon>
        <taxon>Chlorophyta</taxon>
        <taxon>core chlorophytes</taxon>
        <taxon>Trebouxiophyceae</taxon>
        <taxon>Chlorellales</taxon>
        <taxon>Chlorellaceae</taxon>
        <taxon>Chlorella clade</taxon>
        <taxon>Chlorella</taxon>
    </lineage>
</organism>
<dbReference type="Pfam" id="PF08561">
    <property type="entry name" value="Ribosomal_L37"/>
    <property type="match status" value="1"/>
</dbReference>
<evidence type="ECO:0000313" key="8">
    <source>
        <dbReference type="EMBL" id="KAI3435694.1"/>
    </source>
</evidence>
<dbReference type="PANTHER" id="PTHR28595:SF1">
    <property type="entry name" value="LARGE RIBOSOMAL SUBUNIT PROTEIN ML54"/>
    <property type="match status" value="1"/>
</dbReference>
<dbReference type="Proteomes" id="UP001055712">
    <property type="component" value="Unassembled WGS sequence"/>
</dbReference>
<name>A0A9D4TV59_CHLVU</name>
<dbReference type="PANTHER" id="PTHR28595">
    <property type="entry name" value="39S RIBOSOMAL PROTEIN L54, MITOCHONDRIAL"/>
    <property type="match status" value="1"/>
</dbReference>
<dbReference type="EMBL" id="SIDB01000002">
    <property type="protein sequence ID" value="KAI3435694.1"/>
    <property type="molecule type" value="Genomic_DNA"/>
</dbReference>
<keyword evidence="9" id="KW-1185">Reference proteome</keyword>
<evidence type="ECO:0000256" key="2">
    <source>
        <dbReference type="ARBA" id="ARBA00022946"/>
    </source>
</evidence>
<keyword evidence="2" id="KW-0809">Transit peptide</keyword>
<dbReference type="GO" id="GO:0005762">
    <property type="term" value="C:mitochondrial large ribosomal subunit"/>
    <property type="evidence" value="ECO:0007669"/>
    <property type="project" value="TreeGrafter"/>
</dbReference>
<dbReference type="GO" id="GO:0003735">
    <property type="term" value="F:structural constituent of ribosome"/>
    <property type="evidence" value="ECO:0007669"/>
    <property type="project" value="TreeGrafter"/>
</dbReference>
<proteinExistence type="inferred from homology"/>
<protein>
    <recommendedName>
        <fullName evidence="7">Large ribosomal subunit protein mL54</fullName>
    </recommendedName>
</protein>
<evidence type="ECO:0000256" key="5">
    <source>
        <dbReference type="ARBA" id="ARBA00023274"/>
    </source>
</evidence>
<evidence type="ECO:0000313" key="9">
    <source>
        <dbReference type="Proteomes" id="UP001055712"/>
    </source>
</evidence>
<reference evidence="8" key="2">
    <citation type="submission" date="2020-11" db="EMBL/GenBank/DDBJ databases">
        <authorList>
            <person name="Cecchin M."/>
            <person name="Marcolungo L."/>
            <person name="Rossato M."/>
            <person name="Girolomoni L."/>
            <person name="Cosentino E."/>
            <person name="Cuine S."/>
            <person name="Li-Beisson Y."/>
            <person name="Delledonne M."/>
            <person name="Ballottari M."/>
        </authorList>
    </citation>
    <scope>NUCLEOTIDE SEQUENCE</scope>
    <source>
        <strain evidence="8">211/11P</strain>
        <tissue evidence="8">Whole cell</tissue>
    </source>
</reference>
<comment type="subcellular location">
    <subcellularLocation>
        <location evidence="1">Mitochondrion</location>
    </subcellularLocation>
</comment>
<comment type="caution">
    <text evidence="8">The sequence shown here is derived from an EMBL/GenBank/DDBJ whole genome shotgun (WGS) entry which is preliminary data.</text>
</comment>